<proteinExistence type="predicted"/>
<protein>
    <recommendedName>
        <fullName evidence="4">Cold-shock DNA-binding domain protein</fullName>
    </recommendedName>
</protein>
<feature type="transmembrane region" description="Helical" evidence="1">
    <location>
        <begin position="12"/>
        <end position="28"/>
    </location>
</feature>
<reference evidence="3" key="1">
    <citation type="journal article" date="2019" name="Int. J. Syst. Evol. Microbiol.">
        <title>The Global Catalogue of Microorganisms (GCM) 10K type strain sequencing project: providing services to taxonomists for standard genome sequencing and annotation.</title>
        <authorList>
            <consortium name="The Broad Institute Genomics Platform"/>
            <consortium name="The Broad Institute Genome Sequencing Center for Infectious Disease"/>
            <person name="Wu L."/>
            <person name="Ma J."/>
        </authorList>
    </citation>
    <scope>NUCLEOTIDE SEQUENCE [LARGE SCALE GENOMIC DNA]</scope>
    <source>
        <strain evidence="3">NBRC 104970</strain>
    </source>
</reference>
<organism evidence="2 3">
    <name type="scientific">Chitiniphilus shinanonensis</name>
    <dbReference type="NCBI Taxonomy" id="553088"/>
    <lineage>
        <taxon>Bacteria</taxon>
        <taxon>Pseudomonadati</taxon>
        <taxon>Pseudomonadota</taxon>
        <taxon>Betaproteobacteria</taxon>
        <taxon>Neisseriales</taxon>
        <taxon>Chitinibacteraceae</taxon>
        <taxon>Chitiniphilus</taxon>
    </lineage>
</organism>
<feature type="transmembrane region" description="Helical" evidence="1">
    <location>
        <begin position="95"/>
        <end position="116"/>
    </location>
</feature>
<dbReference type="RefSeq" id="WP_018746942.1">
    <property type="nucleotide sequence ID" value="NZ_BSOZ01000019.1"/>
</dbReference>
<accession>A0ABQ6BR27</accession>
<keyword evidence="3" id="KW-1185">Reference proteome</keyword>
<name>A0ABQ6BR27_9NEIS</name>
<comment type="caution">
    <text evidence="2">The sequence shown here is derived from an EMBL/GenBank/DDBJ whole genome shotgun (WGS) entry which is preliminary data.</text>
</comment>
<sequence>MADTVMGRFDLFDLLLLVLLPVAAIIALRAGLPLFGIAYALFSAIALLLYWHDKRRAVRGGRRVPEATLQTVALLGGWPGAWIAQQLLRHKSRKAAFRAVFVACALLNVAGIAWLSGQLGGH</sequence>
<keyword evidence="1" id="KW-0472">Membrane</keyword>
<evidence type="ECO:0008006" key="4">
    <source>
        <dbReference type="Google" id="ProtNLM"/>
    </source>
</evidence>
<keyword evidence="1" id="KW-1133">Transmembrane helix</keyword>
<evidence type="ECO:0000256" key="1">
    <source>
        <dbReference type="SAM" id="Phobius"/>
    </source>
</evidence>
<dbReference type="InterPro" id="IPR010718">
    <property type="entry name" value="DUF1294"/>
</dbReference>
<feature type="transmembrane region" description="Helical" evidence="1">
    <location>
        <begin position="34"/>
        <end position="52"/>
    </location>
</feature>
<dbReference type="EMBL" id="BSOZ01000019">
    <property type="protein sequence ID" value="GLS04480.1"/>
    <property type="molecule type" value="Genomic_DNA"/>
</dbReference>
<dbReference type="Pfam" id="PF06961">
    <property type="entry name" value="DUF1294"/>
    <property type="match status" value="1"/>
</dbReference>
<gene>
    <name evidence="2" type="ORF">GCM10007860_16270</name>
</gene>
<evidence type="ECO:0000313" key="2">
    <source>
        <dbReference type="EMBL" id="GLS04480.1"/>
    </source>
</evidence>
<evidence type="ECO:0000313" key="3">
    <source>
        <dbReference type="Proteomes" id="UP001156836"/>
    </source>
</evidence>
<keyword evidence="1" id="KW-0812">Transmembrane</keyword>
<dbReference type="Proteomes" id="UP001156836">
    <property type="component" value="Unassembled WGS sequence"/>
</dbReference>